<dbReference type="Proteomes" id="UP000593571">
    <property type="component" value="Unassembled WGS sequence"/>
</dbReference>
<reference evidence="2 3" key="1">
    <citation type="journal article" date="2020" name="Nature">
        <title>Six reference-quality genomes reveal evolution of bat adaptations.</title>
        <authorList>
            <person name="Jebb D."/>
            <person name="Huang Z."/>
            <person name="Pippel M."/>
            <person name="Hughes G.M."/>
            <person name="Lavrichenko K."/>
            <person name="Devanna P."/>
            <person name="Winkler S."/>
            <person name="Jermiin L.S."/>
            <person name="Skirmuntt E.C."/>
            <person name="Katzourakis A."/>
            <person name="Burkitt-Gray L."/>
            <person name="Ray D.A."/>
            <person name="Sullivan K.A.M."/>
            <person name="Roscito J.G."/>
            <person name="Kirilenko B.M."/>
            <person name="Davalos L.M."/>
            <person name="Corthals A.P."/>
            <person name="Power M.L."/>
            <person name="Jones G."/>
            <person name="Ransome R.D."/>
            <person name="Dechmann D.K.N."/>
            <person name="Locatelli A.G."/>
            <person name="Puechmaille S.J."/>
            <person name="Fedrigo O."/>
            <person name="Jarvis E.D."/>
            <person name="Hiller M."/>
            <person name="Vernes S.C."/>
            <person name="Myers E.W."/>
            <person name="Teeling E.C."/>
        </authorList>
    </citation>
    <scope>NUCLEOTIDE SEQUENCE [LARGE SCALE GENOMIC DNA]</scope>
    <source>
        <strain evidence="2">MRouAeg1</strain>
        <tissue evidence="2">Muscle</tissue>
    </source>
</reference>
<organism evidence="2 3">
    <name type="scientific">Rousettus aegyptiacus</name>
    <name type="common">Egyptian fruit bat</name>
    <name type="synonym">Pteropus aegyptiacus</name>
    <dbReference type="NCBI Taxonomy" id="9407"/>
    <lineage>
        <taxon>Eukaryota</taxon>
        <taxon>Metazoa</taxon>
        <taxon>Chordata</taxon>
        <taxon>Craniata</taxon>
        <taxon>Vertebrata</taxon>
        <taxon>Euteleostomi</taxon>
        <taxon>Mammalia</taxon>
        <taxon>Eutheria</taxon>
        <taxon>Laurasiatheria</taxon>
        <taxon>Chiroptera</taxon>
        <taxon>Yinpterochiroptera</taxon>
        <taxon>Pteropodoidea</taxon>
        <taxon>Pteropodidae</taxon>
        <taxon>Rousettinae</taxon>
        <taxon>Rousettus</taxon>
    </lineage>
</organism>
<name>A0A7J8DFE4_ROUAE</name>
<keyword evidence="3" id="KW-1185">Reference proteome</keyword>
<sequence>MGNQMSVPQRVEDQENDSERDTYKAASGSECAQNGMIVSTRTAQHCDQVDLGMSVKEDNVAASSLKTVETSPVTNANGKDLGKEAKPEAPAAKSRFFLTLSRPVPGRTEDSATDSSAGSVKLGVTSSNAPGNKEPSDSMALPAAAAPGHNPDKTPGQTPAQHEGFSATWGPALLPPESAGAAPSKPKDSSFFDKLFKLDKGQEEAPVDSQQEANGVEHQRQADEIPGSPRPSDDVPAEGDIVAGKGEEGQEVTPVSCSIPGNSEELDSAKEDSQTTDITENNNSIMSFFKTLVSPNKAETKKDLEDTASKTESVCDGQAGQKTSEVQNKGTKKKPLHSPRLGLTFRKFFRHKGAEKSPVTSTDLKSDKGNFVPQETQGAAKNPAATETAKEGAKEKGGPTSLPLSKLFWKKSVKEDSVPTGAEENLTQCPRGVNAYGTQVISSSQVVCESPVEMTKPEEADSALQTVDLSDEGDATTPEAAEVKLRREERKPPRASLMAFLRQMSVKGNGGITHSEEINGKDSSSQISDSTDKAPTPPEPEPAGAAQKCKEGPSKDKKATAEVDKQKSSKQDTREPAPCAEPAAAEATSPPSTDKPQKRPERGRQSLGGFFKGLGPKRMLDAQVQTDPVSIGPVGKPK</sequence>
<feature type="compositionally biased region" description="Basic and acidic residues" evidence="1">
    <location>
        <begin position="595"/>
        <end position="604"/>
    </location>
</feature>
<dbReference type="GO" id="GO:0042552">
    <property type="term" value="P:myelination"/>
    <property type="evidence" value="ECO:0007669"/>
    <property type="project" value="TreeGrafter"/>
</dbReference>
<evidence type="ECO:0000313" key="2">
    <source>
        <dbReference type="EMBL" id="KAF6421746.1"/>
    </source>
</evidence>
<feature type="region of interest" description="Disordered" evidence="1">
    <location>
        <begin position="300"/>
        <end position="428"/>
    </location>
</feature>
<feature type="compositionally biased region" description="Basic and acidic residues" evidence="1">
    <location>
        <begin position="481"/>
        <end position="492"/>
    </location>
</feature>
<dbReference type="EMBL" id="JACASE010000012">
    <property type="protein sequence ID" value="KAF6421746.1"/>
    <property type="molecule type" value="Genomic_DNA"/>
</dbReference>
<feature type="compositionally biased region" description="Polar residues" evidence="1">
    <location>
        <begin position="62"/>
        <end position="77"/>
    </location>
</feature>
<gene>
    <name evidence="2" type="ORF">HJG63_001390</name>
</gene>
<feature type="region of interest" description="Disordered" evidence="1">
    <location>
        <begin position="450"/>
        <end position="638"/>
    </location>
</feature>
<feature type="compositionally biased region" description="Basic and acidic residues" evidence="1">
    <location>
        <begin position="10"/>
        <end position="23"/>
    </location>
</feature>
<feature type="compositionally biased region" description="Basic and acidic residues" evidence="1">
    <location>
        <begin position="300"/>
        <end position="309"/>
    </location>
</feature>
<dbReference type="PANTHER" id="PTHR15016:SF6">
    <property type="entry name" value="BREAST CARCINOMA-AMPLIFIED SEQUENCE 1"/>
    <property type="match status" value="1"/>
</dbReference>
<comment type="caution">
    <text evidence="2">The sequence shown here is derived from an EMBL/GenBank/DDBJ whole genome shotgun (WGS) entry which is preliminary data.</text>
</comment>
<evidence type="ECO:0000313" key="3">
    <source>
        <dbReference type="Proteomes" id="UP000593571"/>
    </source>
</evidence>
<dbReference type="PANTHER" id="PTHR15016">
    <property type="entry name" value="BREAST CARCINOMA-AMPLIFIED SEQUENCE 1"/>
    <property type="match status" value="1"/>
</dbReference>
<proteinExistence type="predicted"/>
<feature type="compositionally biased region" description="Low complexity" evidence="1">
    <location>
        <begin position="576"/>
        <end position="592"/>
    </location>
</feature>
<dbReference type="InterPro" id="IPR026115">
    <property type="entry name" value="NABC1"/>
</dbReference>
<feature type="compositionally biased region" description="Polar residues" evidence="1">
    <location>
        <begin position="320"/>
        <end position="329"/>
    </location>
</feature>
<accession>A0A7J8DFE4</accession>
<feature type="compositionally biased region" description="Basic and acidic residues" evidence="1">
    <location>
        <begin position="548"/>
        <end position="575"/>
    </location>
</feature>
<dbReference type="AlphaFoldDB" id="A0A7J8DFE4"/>
<feature type="compositionally biased region" description="Basic and acidic residues" evidence="1">
    <location>
        <begin position="185"/>
        <end position="203"/>
    </location>
</feature>
<feature type="region of interest" description="Disordered" evidence="1">
    <location>
        <begin position="1"/>
        <end position="28"/>
    </location>
</feature>
<feature type="compositionally biased region" description="Basic and acidic residues" evidence="1">
    <location>
        <begin position="388"/>
        <end position="397"/>
    </location>
</feature>
<evidence type="ECO:0000256" key="1">
    <source>
        <dbReference type="SAM" id="MobiDB-lite"/>
    </source>
</evidence>
<feature type="region of interest" description="Disordered" evidence="1">
    <location>
        <begin position="62"/>
        <end position="282"/>
    </location>
</feature>
<protein>
    <submittedName>
        <fullName evidence="2">Brain enriched myelin associated protein 1</fullName>
    </submittedName>
</protein>
<feature type="compositionally biased region" description="Polar residues" evidence="1">
    <location>
        <begin position="113"/>
        <end position="130"/>
    </location>
</feature>